<gene>
    <name evidence="12" type="ORF">JBW_03083</name>
</gene>
<organism evidence="12 13">
    <name type="scientific">Pelosinus fermentans JBW45</name>
    <dbReference type="NCBI Taxonomy" id="1192197"/>
    <lineage>
        <taxon>Bacteria</taxon>
        <taxon>Bacillati</taxon>
        <taxon>Bacillota</taxon>
        <taxon>Negativicutes</taxon>
        <taxon>Selenomonadales</taxon>
        <taxon>Sporomusaceae</taxon>
        <taxon>Pelosinus</taxon>
    </lineage>
</organism>
<dbReference type="SUPFAM" id="SSF102114">
    <property type="entry name" value="Radical SAM enzymes"/>
    <property type="match status" value="1"/>
</dbReference>
<accession>I9NVC8</accession>
<keyword evidence="6 12" id="KW-0560">Oxidoreductase</keyword>
<dbReference type="Pfam" id="PF04055">
    <property type="entry name" value="Radical_SAM"/>
    <property type="match status" value="1"/>
</dbReference>
<evidence type="ECO:0000313" key="13">
    <source>
        <dbReference type="Proteomes" id="UP000005361"/>
    </source>
</evidence>
<proteinExistence type="inferred from homology"/>
<dbReference type="RefSeq" id="WP_007954513.1">
    <property type="nucleotide sequence ID" value="NZ_CP010978.1"/>
</dbReference>
<dbReference type="GO" id="GO:0046872">
    <property type="term" value="F:metal ion binding"/>
    <property type="evidence" value="ECO:0007669"/>
    <property type="project" value="UniProtKB-KW"/>
</dbReference>
<dbReference type="InterPro" id="IPR001989">
    <property type="entry name" value="Radical_activat_CS"/>
</dbReference>
<dbReference type="OrthoDB" id="9782387at2"/>
<evidence type="ECO:0000256" key="3">
    <source>
        <dbReference type="ARBA" id="ARBA00022485"/>
    </source>
</evidence>
<name>I9NVC8_9FIRM</name>
<dbReference type="InterPro" id="IPR058240">
    <property type="entry name" value="rSAM_sf"/>
</dbReference>
<keyword evidence="5" id="KW-0479">Metal-binding</keyword>
<dbReference type="PANTHER" id="PTHR30352:SF4">
    <property type="entry name" value="PYRUVATE FORMATE-LYASE 2-ACTIVATING ENZYME"/>
    <property type="match status" value="1"/>
</dbReference>
<dbReference type="GO" id="GO:0043365">
    <property type="term" value="F:[formate-C-acetyltransferase]-activating enzyme activity"/>
    <property type="evidence" value="ECO:0007669"/>
    <property type="project" value="UniProtKB-EC"/>
</dbReference>
<keyword evidence="8" id="KW-0411">Iron-sulfur</keyword>
<dbReference type="InterPro" id="IPR017900">
    <property type="entry name" value="4Fe4S_Fe_S_CS"/>
</dbReference>
<evidence type="ECO:0000259" key="11">
    <source>
        <dbReference type="PROSITE" id="PS51918"/>
    </source>
</evidence>
<dbReference type="EMBL" id="CP010978">
    <property type="protein sequence ID" value="AJQ28424.1"/>
    <property type="molecule type" value="Genomic_DNA"/>
</dbReference>
<dbReference type="PROSITE" id="PS01087">
    <property type="entry name" value="RADICAL_ACTIVATING"/>
    <property type="match status" value="1"/>
</dbReference>
<reference evidence="12 13" key="1">
    <citation type="journal article" date="2015" name="Genome Announc.">
        <title>Complete Genome Sequence of Pelosinus fermentans JBW45, a Member of a Remarkably Competitive Group of Negativicutes in the Firmicutes Phylum.</title>
        <authorList>
            <person name="De Leon K.B."/>
            <person name="Utturkar S.M."/>
            <person name="Camilleri L.B."/>
            <person name="Elias D.A."/>
            <person name="Arkin A.P."/>
            <person name="Fields M.W."/>
            <person name="Brown S.D."/>
            <person name="Wall J.D."/>
        </authorList>
    </citation>
    <scope>NUCLEOTIDE SEQUENCE [LARGE SCALE GENOMIC DNA]</scope>
    <source>
        <strain evidence="12 13">JBW45</strain>
    </source>
</reference>
<dbReference type="Gene3D" id="3.20.20.70">
    <property type="entry name" value="Aldolase class I"/>
    <property type="match status" value="1"/>
</dbReference>
<comment type="similarity">
    <text evidence="2">Belongs to the organic radical-activating enzymes family.</text>
</comment>
<feature type="domain" description="4Fe-4S ferredoxin-type" evidence="10">
    <location>
        <begin position="48"/>
        <end position="77"/>
    </location>
</feature>
<evidence type="ECO:0000256" key="2">
    <source>
        <dbReference type="ARBA" id="ARBA00009777"/>
    </source>
</evidence>
<evidence type="ECO:0000256" key="4">
    <source>
        <dbReference type="ARBA" id="ARBA00022691"/>
    </source>
</evidence>
<comment type="catalytic activity">
    <reaction evidence="9">
        <text>glycyl-[protein] + reduced [flavodoxin] + S-adenosyl-L-methionine = glycin-2-yl radical-[protein] + semiquinone [flavodoxin] + 5'-deoxyadenosine + L-methionine + H(+)</text>
        <dbReference type="Rhea" id="RHEA:61976"/>
        <dbReference type="Rhea" id="RHEA-COMP:10622"/>
        <dbReference type="Rhea" id="RHEA-COMP:14480"/>
        <dbReference type="Rhea" id="RHEA-COMP:15993"/>
        <dbReference type="Rhea" id="RHEA-COMP:15994"/>
        <dbReference type="ChEBI" id="CHEBI:15378"/>
        <dbReference type="ChEBI" id="CHEBI:17319"/>
        <dbReference type="ChEBI" id="CHEBI:29947"/>
        <dbReference type="ChEBI" id="CHEBI:32722"/>
        <dbReference type="ChEBI" id="CHEBI:57618"/>
        <dbReference type="ChEBI" id="CHEBI:57844"/>
        <dbReference type="ChEBI" id="CHEBI:59789"/>
        <dbReference type="ChEBI" id="CHEBI:140311"/>
    </reaction>
</comment>
<dbReference type="InterPro" id="IPR017896">
    <property type="entry name" value="4Fe4S_Fe-S-bd"/>
</dbReference>
<feature type="domain" description="Radical SAM core" evidence="11">
    <location>
        <begin position="17"/>
        <end position="297"/>
    </location>
</feature>
<dbReference type="PANTHER" id="PTHR30352">
    <property type="entry name" value="PYRUVATE FORMATE-LYASE-ACTIVATING ENZYME"/>
    <property type="match status" value="1"/>
</dbReference>
<keyword evidence="3" id="KW-0004">4Fe-4S</keyword>
<evidence type="ECO:0000313" key="12">
    <source>
        <dbReference type="EMBL" id="AJQ28424.1"/>
    </source>
</evidence>
<dbReference type="KEGG" id="pft:JBW_03083"/>
<dbReference type="Gene3D" id="3.30.70.20">
    <property type="match status" value="1"/>
</dbReference>
<evidence type="ECO:0000256" key="9">
    <source>
        <dbReference type="ARBA" id="ARBA00047365"/>
    </source>
</evidence>
<dbReference type="PIRSF" id="PIRSF000371">
    <property type="entry name" value="PFL_act_enz"/>
    <property type="match status" value="1"/>
</dbReference>
<dbReference type="InterPro" id="IPR007197">
    <property type="entry name" value="rSAM"/>
</dbReference>
<dbReference type="HOGENOM" id="CLU_058969_0_0_9"/>
<dbReference type="NCBIfam" id="TIGR02494">
    <property type="entry name" value="PFLE_PFLC"/>
    <property type="match status" value="1"/>
</dbReference>
<evidence type="ECO:0000256" key="8">
    <source>
        <dbReference type="ARBA" id="ARBA00023014"/>
    </source>
</evidence>
<dbReference type="SFLD" id="SFLDS00029">
    <property type="entry name" value="Radical_SAM"/>
    <property type="match status" value="1"/>
</dbReference>
<evidence type="ECO:0000259" key="10">
    <source>
        <dbReference type="PROSITE" id="PS51379"/>
    </source>
</evidence>
<comment type="cofactor">
    <cofactor evidence="1">
        <name>[4Fe-4S] cluster</name>
        <dbReference type="ChEBI" id="CHEBI:49883"/>
    </cofactor>
</comment>
<dbReference type="InterPro" id="IPR012839">
    <property type="entry name" value="Organic_radical_activase"/>
</dbReference>
<evidence type="ECO:0000256" key="5">
    <source>
        <dbReference type="ARBA" id="ARBA00022723"/>
    </source>
</evidence>
<dbReference type="PROSITE" id="PS51379">
    <property type="entry name" value="4FE4S_FER_2"/>
    <property type="match status" value="2"/>
</dbReference>
<dbReference type="CDD" id="cd01335">
    <property type="entry name" value="Radical_SAM"/>
    <property type="match status" value="1"/>
</dbReference>
<dbReference type="GO" id="GO:0051539">
    <property type="term" value="F:4 iron, 4 sulfur cluster binding"/>
    <property type="evidence" value="ECO:0007669"/>
    <property type="project" value="UniProtKB-KW"/>
</dbReference>
<dbReference type="PROSITE" id="PS51918">
    <property type="entry name" value="RADICAL_SAM"/>
    <property type="match status" value="1"/>
</dbReference>
<dbReference type="Pfam" id="PF00037">
    <property type="entry name" value="Fer4"/>
    <property type="match status" value="1"/>
</dbReference>
<dbReference type="AlphaFoldDB" id="I9NVC8"/>
<keyword evidence="7" id="KW-0408">Iron</keyword>
<dbReference type="InterPro" id="IPR040074">
    <property type="entry name" value="BssD/PflA/YjjW"/>
</dbReference>
<protein>
    <submittedName>
        <fullName evidence="12">Glycyl-radical enzyme activating protein family</fullName>
        <ecNumber evidence="12">1.97.1.4</ecNumber>
    </submittedName>
</protein>
<evidence type="ECO:0000256" key="1">
    <source>
        <dbReference type="ARBA" id="ARBA00001966"/>
    </source>
</evidence>
<feature type="domain" description="4Fe-4S ferredoxin-type" evidence="10">
    <location>
        <begin position="78"/>
        <end position="106"/>
    </location>
</feature>
<keyword evidence="4" id="KW-0949">S-adenosyl-L-methionine</keyword>
<dbReference type="Proteomes" id="UP000005361">
    <property type="component" value="Chromosome"/>
</dbReference>
<evidence type="ECO:0000256" key="6">
    <source>
        <dbReference type="ARBA" id="ARBA00023002"/>
    </source>
</evidence>
<dbReference type="SFLD" id="SFLDG01118">
    <property type="entry name" value="activating_enzymes__group_2"/>
    <property type="match status" value="1"/>
</dbReference>
<dbReference type="SFLD" id="SFLDG01066">
    <property type="entry name" value="organic_radical-activating_enz"/>
    <property type="match status" value="1"/>
</dbReference>
<dbReference type="InterPro" id="IPR034457">
    <property type="entry name" value="Organic_radical-activating"/>
</dbReference>
<evidence type="ECO:0000256" key="7">
    <source>
        <dbReference type="ARBA" id="ARBA00023004"/>
    </source>
</evidence>
<sequence>MNQEKALLFNIQKFSIHDGPGIRTTVFFKGCPLRCHWCSNPESQIGKIQVAWNSLKCISCQKCVKGCPEGAISEAKGSIVIDGERCKGWQECLKECPTDSFQIEGEYKTVDKIVSEVLKDIAFYEESGGGVTLTGGEVLQQADVAIEILKELKKHNIHRAVETTGYAAPKVFEKFLEHIDLLLFDLKHYDPVKHKEGTGVDNMIILENMKAAVKKGKKIVARIPVIPNFNDSLQDAEGFSKCLNEIGIKNVDLLPFHQFGQKKYDLLCMEYKMKDVKQLHPEDLMDYQEVFIRNGLNCKF</sequence>
<dbReference type="SUPFAM" id="SSF54862">
    <property type="entry name" value="4Fe-4S ferredoxins"/>
    <property type="match status" value="1"/>
</dbReference>
<dbReference type="PROSITE" id="PS00198">
    <property type="entry name" value="4FE4S_FER_1"/>
    <property type="match status" value="1"/>
</dbReference>
<dbReference type="InterPro" id="IPR013785">
    <property type="entry name" value="Aldolase_TIM"/>
</dbReference>
<reference evidence="13" key="2">
    <citation type="submission" date="2015-02" db="EMBL/GenBank/DDBJ databases">
        <title>Complete Genome Sequence of Pelosinus fermentans JBW45.</title>
        <authorList>
            <person name="De Leon K.B."/>
            <person name="Utturkar S.M."/>
            <person name="Camilleri L.B."/>
            <person name="Arkin A.P."/>
            <person name="Fields M.W."/>
            <person name="Brown S.D."/>
            <person name="Wall J.D."/>
        </authorList>
    </citation>
    <scope>NUCLEOTIDE SEQUENCE [LARGE SCALE GENOMIC DNA]</scope>
    <source>
        <strain evidence="13">JBW45</strain>
    </source>
</reference>
<dbReference type="STRING" id="1192197.JBW_03083"/>
<dbReference type="EC" id="1.97.1.4" evidence="12"/>